<evidence type="ECO:0000256" key="3">
    <source>
        <dbReference type="ARBA" id="ARBA00022723"/>
    </source>
</evidence>
<evidence type="ECO:0000313" key="12">
    <source>
        <dbReference type="EMBL" id="SHM37763.1"/>
    </source>
</evidence>
<comment type="cofactor">
    <cofactor evidence="8">
        <name>heme</name>
        <dbReference type="ChEBI" id="CHEBI:30413"/>
    </cofactor>
    <text evidence="8">Binds 2 heme groups.</text>
</comment>
<feature type="binding site" description="axial binding residue" evidence="9">
    <location>
        <position position="116"/>
    </location>
    <ligand>
        <name>heme c</name>
        <dbReference type="ChEBI" id="CHEBI:61717"/>
        <label>1</label>
    </ligand>
    <ligandPart>
        <name>Fe</name>
        <dbReference type="ChEBI" id="CHEBI:18248"/>
    </ligandPart>
</feature>
<keyword evidence="13" id="KW-1185">Reference proteome</keyword>
<dbReference type="InterPro" id="IPR009056">
    <property type="entry name" value="Cyt_c-like_dom"/>
</dbReference>
<evidence type="ECO:0000256" key="1">
    <source>
        <dbReference type="ARBA" id="ARBA00004418"/>
    </source>
</evidence>
<keyword evidence="4" id="KW-0732">Signal</keyword>
<dbReference type="Pfam" id="PF03150">
    <property type="entry name" value="CCP_MauG"/>
    <property type="match status" value="1"/>
</dbReference>
<keyword evidence="10" id="KW-1133">Transmembrane helix</keyword>
<dbReference type="SUPFAM" id="SSF46626">
    <property type="entry name" value="Cytochrome c"/>
    <property type="match status" value="2"/>
</dbReference>
<feature type="binding site" description="covalent" evidence="8">
    <location>
        <position position="112"/>
    </location>
    <ligand>
        <name>heme c</name>
        <dbReference type="ChEBI" id="CHEBI:61717"/>
        <label>1</label>
    </ligand>
</feature>
<dbReference type="GO" id="GO:0004130">
    <property type="term" value="F:cytochrome-c peroxidase activity"/>
    <property type="evidence" value="ECO:0007669"/>
    <property type="project" value="TreeGrafter"/>
</dbReference>
<protein>
    <submittedName>
        <fullName evidence="12">Cytochrome c peroxidase</fullName>
    </submittedName>
</protein>
<dbReference type="EMBL" id="FRBR01000015">
    <property type="protein sequence ID" value="SHM37763.1"/>
    <property type="molecule type" value="Genomic_DNA"/>
</dbReference>
<dbReference type="PIRSF" id="PIRSF000294">
    <property type="entry name" value="Cytochrome-c_peroxidase"/>
    <property type="match status" value="1"/>
</dbReference>
<feature type="domain" description="Cytochrome c" evidence="11">
    <location>
        <begin position="242"/>
        <end position="379"/>
    </location>
</feature>
<comment type="PTM">
    <text evidence="8">Binds 2 heme groups per subunit.</text>
</comment>
<feature type="transmembrane region" description="Helical" evidence="10">
    <location>
        <begin position="20"/>
        <end position="40"/>
    </location>
</feature>
<dbReference type="PANTHER" id="PTHR30600:SF9">
    <property type="entry name" value="BLR7738 PROTEIN"/>
    <property type="match status" value="1"/>
</dbReference>
<dbReference type="GO" id="GO:0009055">
    <property type="term" value="F:electron transfer activity"/>
    <property type="evidence" value="ECO:0007669"/>
    <property type="project" value="InterPro"/>
</dbReference>
<sequence>MSVGNPDISVLSPIAARWRWIIAAATAAVIVIGGVAALQPDLDNPADLRRVYSGPSGNWPTPWIDSSVAYIELAAPDLPTRPKPNSQTGKRRTLGERLFNDPILSASGHVACQSCHNRRLGWGDGLPRSFGHARTEGRRNAPALFAAARRDPLFWDGRARTLEQQALFPLADPTEMANHDLGDVADRLQNTLEYPALFADAYGFETISLERIADAIATFQRYLDVPSQFDRFLQGQHHALSDAEIRGLHLFRTKARCVNCHFGPDLSDGEFHNLGLAYFGRKYQDLGRYEVTGNSNDAGKFLTPSLRHISRTAPYMHNGLFPSLRGIINLYIAGGARQGDLSEFSPALERNAKTPSPHLKPLTLTPAEIREIEAFLRAL</sequence>
<evidence type="ECO:0000256" key="7">
    <source>
        <dbReference type="ARBA" id="ARBA00023004"/>
    </source>
</evidence>
<evidence type="ECO:0000256" key="8">
    <source>
        <dbReference type="PIRSR" id="PIRSR000294-1"/>
    </source>
</evidence>
<keyword evidence="6" id="KW-0560">Oxidoreductase</keyword>
<keyword evidence="2 8" id="KW-0349">Heme</keyword>
<dbReference type="Gene3D" id="1.10.760.10">
    <property type="entry name" value="Cytochrome c-like domain"/>
    <property type="match status" value="2"/>
</dbReference>
<dbReference type="STRING" id="337701.SAMN05444398_11514"/>
<keyword evidence="12" id="KW-0575">Peroxidase</keyword>
<comment type="subcellular location">
    <subcellularLocation>
        <location evidence="1">Periplasm</location>
    </subcellularLocation>
</comment>
<keyword evidence="7 9" id="KW-0408">Iron</keyword>
<name>A0A1M7IB02_9RHOB</name>
<proteinExistence type="predicted"/>
<feature type="binding site" description="covalent" evidence="8">
    <location>
        <position position="257"/>
    </location>
    <ligand>
        <name>heme c</name>
        <dbReference type="ChEBI" id="CHEBI:61717"/>
        <label>2</label>
    </ligand>
</feature>
<dbReference type="GO" id="GO:0042597">
    <property type="term" value="C:periplasmic space"/>
    <property type="evidence" value="ECO:0007669"/>
    <property type="project" value="UniProtKB-SubCell"/>
</dbReference>
<dbReference type="PROSITE" id="PS51007">
    <property type="entry name" value="CYTC"/>
    <property type="match status" value="1"/>
</dbReference>
<keyword evidence="10" id="KW-0812">Transmembrane</keyword>
<accession>A0A1M7IB02</accession>
<dbReference type="AlphaFoldDB" id="A0A1M7IB02"/>
<evidence type="ECO:0000256" key="6">
    <source>
        <dbReference type="ARBA" id="ARBA00023002"/>
    </source>
</evidence>
<evidence type="ECO:0000256" key="9">
    <source>
        <dbReference type="PIRSR" id="PIRSR000294-2"/>
    </source>
</evidence>
<keyword evidence="10" id="KW-0472">Membrane</keyword>
<evidence type="ECO:0000259" key="11">
    <source>
        <dbReference type="PROSITE" id="PS51007"/>
    </source>
</evidence>
<feature type="binding site" description="axial binding residue" evidence="9">
    <location>
        <position position="132"/>
    </location>
    <ligand>
        <name>heme c</name>
        <dbReference type="ChEBI" id="CHEBI:61717"/>
        <label>1</label>
    </ligand>
    <ligandPart>
        <name>Fe</name>
        <dbReference type="ChEBI" id="CHEBI:18248"/>
    </ligandPart>
</feature>
<dbReference type="InterPro" id="IPR026259">
    <property type="entry name" value="MauG/Cytc_peroxidase"/>
</dbReference>
<evidence type="ECO:0000256" key="4">
    <source>
        <dbReference type="ARBA" id="ARBA00022729"/>
    </source>
</evidence>
<dbReference type="GO" id="GO:0020037">
    <property type="term" value="F:heme binding"/>
    <property type="evidence" value="ECO:0007669"/>
    <property type="project" value="InterPro"/>
</dbReference>
<dbReference type="InterPro" id="IPR051395">
    <property type="entry name" value="Cytochrome_c_Peroxidase/MauG"/>
</dbReference>
<evidence type="ECO:0000313" key="13">
    <source>
        <dbReference type="Proteomes" id="UP000183974"/>
    </source>
</evidence>
<evidence type="ECO:0000256" key="2">
    <source>
        <dbReference type="ARBA" id="ARBA00022617"/>
    </source>
</evidence>
<dbReference type="PANTHER" id="PTHR30600">
    <property type="entry name" value="CYTOCHROME C PEROXIDASE-RELATED"/>
    <property type="match status" value="1"/>
</dbReference>
<feature type="binding site" description="covalent" evidence="8">
    <location>
        <position position="260"/>
    </location>
    <ligand>
        <name>heme c</name>
        <dbReference type="ChEBI" id="CHEBI:61717"/>
        <label>2</label>
    </ligand>
</feature>
<evidence type="ECO:0000256" key="10">
    <source>
        <dbReference type="SAM" id="Phobius"/>
    </source>
</evidence>
<feature type="binding site" description="covalent" evidence="8">
    <location>
        <position position="115"/>
    </location>
    <ligand>
        <name>heme c</name>
        <dbReference type="ChEBI" id="CHEBI:61717"/>
        <label>1</label>
    </ligand>
</feature>
<evidence type="ECO:0000256" key="5">
    <source>
        <dbReference type="ARBA" id="ARBA00022764"/>
    </source>
</evidence>
<keyword evidence="3 9" id="KW-0479">Metal-binding</keyword>
<organism evidence="12 13">
    <name type="scientific">Roseovarius pacificus</name>
    <dbReference type="NCBI Taxonomy" id="337701"/>
    <lineage>
        <taxon>Bacteria</taxon>
        <taxon>Pseudomonadati</taxon>
        <taxon>Pseudomonadota</taxon>
        <taxon>Alphaproteobacteria</taxon>
        <taxon>Rhodobacterales</taxon>
        <taxon>Roseobacteraceae</taxon>
        <taxon>Roseovarius</taxon>
    </lineage>
</organism>
<dbReference type="InterPro" id="IPR036909">
    <property type="entry name" value="Cyt_c-like_dom_sf"/>
</dbReference>
<dbReference type="GO" id="GO:0046872">
    <property type="term" value="F:metal ion binding"/>
    <property type="evidence" value="ECO:0007669"/>
    <property type="project" value="UniProtKB-KW"/>
</dbReference>
<keyword evidence="5" id="KW-0574">Periplasm</keyword>
<dbReference type="InterPro" id="IPR004852">
    <property type="entry name" value="Di-haem_cyt_c_peroxidsae"/>
</dbReference>
<reference evidence="12 13" key="1">
    <citation type="submission" date="2016-11" db="EMBL/GenBank/DDBJ databases">
        <authorList>
            <person name="Jaros S."/>
            <person name="Januszkiewicz K."/>
            <person name="Wedrychowicz H."/>
        </authorList>
    </citation>
    <scope>NUCLEOTIDE SEQUENCE [LARGE SCALE GENOMIC DNA]</scope>
    <source>
        <strain evidence="12 13">DSM 29589</strain>
    </source>
</reference>
<dbReference type="Proteomes" id="UP000183974">
    <property type="component" value="Unassembled WGS sequence"/>
</dbReference>
<feature type="binding site" description="axial binding residue" evidence="9">
    <location>
        <position position="261"/>
    </location>
    <ligand>
        <name>heme c</name>
        <dbReference type="ChEBI" id="CHEBI:61717"/>
        <label>2</label>
    </ligand>
    <ligandPart>
        <name>Fe</name>
        <dbReference type="ChEBI" id="CHEBI:18248"/>
    </ligandPart>
</feature>
<gene>
    <name evidence="12" type="ORF">SAMN05444398_11514</name>
</gene>